<accession>I8AAC1</accession>
<comment type="caution">
    <text evidence="2">The sequence shown here is derived from an EMBL/GenBank/DDBJ whole genome shotgun (WGS) entry which is preliminary data.</text>
</comment>
<dbReference type="AlphaFoldDB" id="I8AAC1"/>
<dbReference type="Proteomes" id="UP000002812">
    <property type="component" value="Unassembled WGS sequence"/>
</dbReference>
<protein>
    <submittedName>
        <fullName evidence="2">Uncharacterized protein</fullName>
    </submittedName>
</protein>
<feature type="region of interest" description="Disordered" evidence="1">
    <location>
        <begin position="1"/>
        <end position="20"/>
    </location>
</feature>
<dbReference type="HOGENOM" id="CLU_2014784_0_0_1"/>
<evidence type="ECO:0000313" key="3">
    <source>
        <dbReference type="Proteomes" id="UP000002812"/>
    </source>
</evidence>
<dbReference type="EMBL" id="AKHY01000093">
    <property type="protein sequence ID" value="EIT81934.1"/>
    <property type="molecule type" value="Genomic_DNA"/>
</dbReference>
<evidence type="ECO:0000256" key="1">
    <source>
        <dbReference type="SAM" id="MobiDB-lite"/>
    </source>
</evidence>
<sequence length="123" mass="14081">MDVLPAYPNNHGVDKKEDEFDADAEKRDIMAGQVQDAFGSEEDAEIKYKTLTWCYDLRICFLGSVVSASSRGHVGFRPGCYLDHRSRPSRVIHRLQYWIVSPALSSHSESGRCRRNFARPFWA</sequence>
<name>I8AAC1_ASPO3</name>
<organism evidence="2 3">
    <name type="scientific">Aspergillus oryzae (strain 3.042)</name>
    <name type="common">Yellow koji mold</name>
    <dbReference type="NCBI Taxonomy" id="1160506"/>
    <lineage>
        <taxon>Eukaryota</taxon>
        <taxon>Fungi</taxon>
        <taxon>Dikarya</taxon>
        <taxon>Ascomycota</taxon>
        <taxon>Pezizomycotina</taxon>
        <taxon>Eurotiomycetes</taxon>
        <taxon>Eurotiomycetidae</taxon>
        <taxon>Eurotiales</taxon>
        <taxon>Aspergillaceae</taxon>
        <taxon>Aspergillus</taxon>
        <taxon>Aspergillus subgen. Circumdati</taxon>
    </lineage>
</organism>
<reference evidence="2 3" key="1">
    <citation type="journal article" date="2012" name="Eukaryot. Cell">
        <title>Draft genome sequence of Aspergillus oryzae strain 3.042.</title>
        <authorList>
            <person name="Zhao G."/>
            <person name="Yao Y."/>
            <person name="Qi W."/>
            <person name="Wang C."/>
            <person name="Hou L."/>
            <person name="Zeng B."/>
            <person name="Cao X."/>
        </authorList>
    </citation>
    <scope>NUCLEOTIDE SEQUENCE [LARGE SCALE GENOMIC DNA]</scope>
    <source>
        <strain evidence="2 3">3.042</strain>
    </source>
</reference>
<evidence type="ECO:0000313" key="2">
    <source>
        <dbReference type="EMBL" id="EIT81934.1"/>
    </source>
</evidence>
<proteinExistence type="predicted"/>
<reference evidence="3" key="2">
    <citation type="submission" date="2012-06" db="EMBL/GenBank/DDBJ databases">
        <title>Comparative genomic analyses of Aspergillus oryzae 3.042 and A. oryzae RIB40 for soy-sauce fermentation.</title>
        <authorList>
            <person name="Zhao G."/>
            <person name="Hou L."/>
            <person name="Wang C."/>
            <person name="Cao X."/>
        </authorList>
    </citation>
    <scope>NUCLEOTIDE SEQUENCE [LARGE SCALE GENOMIC DNA]</scope>
    <source>
        <strain evidence="3">3.042</strain>
    </source>
</reference>
<gene>
    <name evidence="2" type="ORF">Ao3042_01537</name>
</gene>